<feature type="region of interest" description="Disordered" evidence="2">
    <location>
        <begin position="1101"/>
        <end position="1140"/>
    </location>
</feature>
<dbReference type="Gene3D" id="4.10.830.40">
    <property type="match status" value="1"/>
</dbReference>
<feature type="compositionally biased region" description="Basic and acidic residues" evidence="2">
    <location>
        <begin position="648"/>
        <end position="660"/>
    </location>
</feature>
<feature type="region of interest" description="Disordered" evidence="2">
    <location>
        <begin position="320"/>
        <end position="380"/>
    </location>
</feature>
<feature type="region of interest" description="Disordered" evidence="2">
    <location>
        <begin position="631"/>
        <end position="660"/>
    </location>
</feature>
<dbReference type="InterPro" id="IPR037688">
    <property type="entry name" value="ZBBX"/>
</dbReference>
<evidence type="ECO:0000259" key="3">
    <source>
        <dbReference type="PROSITE" id="PS50119"/>
    </source>
</evidence>
<evidence type="ECO:0000313" key="4">
    <source>
        <dbReference type="EMBL" id="CAL1530576.1"/>
    </source>
</evidence>
<feature type="compositionally biased region" description="Polar residues" evidence="2">
    <location>
        <begin position="482"/>
        <end position="521"/>
    </location>
</feature>
<feature type="compositionally biased region" description="Basic and acidic residues" evidence="2">
    <location>
        <begin position="527"/>
        <end position="539"/>
    </location>
</feature>
<dbReference type="PANTHER" id="PTHR28634">
    <property type="entry name" value="ZINC FINGER B-BOX DOMAIN-CONTAINING PROTEIN 1"/>
    <property type="match status" value="1"/>
</dbReference>
<dbReference type="EMBL" id="CAXITT010000072">
    <property type="protein sequence ID" value="CAL1530576.1"/>
    <property type="molecule type" value="Genomic_DNA"/>
</dbReference>
<proteinExistence type="predicted"/>
<dbReference type="GO" id="GO:0008270">
    <property type="term" value="F:zinc ion binding"/>
    <property type="evidence" value="ECO:0007669"/>
    <property type="project" value="UniProtKB-KW"/>
</dbReference>
<reference evidence="4 5" key="1">
    <citation type="submission" date="2024-04" db="EMBL/GenBank/DDBJ databases">
        <authorList>
            <consortium name="Genoscope - CEA"/>
            <person name="William W."/>
        </authorList>
    </citation>
    <scope>NUCLEOTIDE SEQUENCE [LARGE SCALE GENOMIC DNA]</scope>
</reference>
<dbReference type="Pfam" id="PF22586">
    <property type="entry name" value="ANCHR-like_BBOX"/>
    <property type="match status" value="1"/>
</dbReference>
<organism evidence="4 5">
    <name type="scientific">Lymnaea stagnalis</name>
    <name type="common">Great pond snail</name>
    <name type="synonym">Helix stagnalis</name>
    <dbReference type="NCBI Taxonomy" id="6523"/>
    <lineage>
        <taxon>Eukaryota</taxon>
        <taxon>Metazoa</taxon>
        <taxon>Spiralia</taxon>
        <taxon>Lophotrochozoa</taxon>
        <taxon>Mollusca</taxon>
        <taxon>Gastropoda</taxon>
        <taxon>Heterobranchia</taxon>
        <taxon>Euthyneura</taxon>
        <taxon>Panpulmonata</taxon>
        <taxon>Hygrophila</taxon>
        <taxon>Lymnaeoidea</taxon>
        <taxon>Lymnaeidae</taxon>
        <taxon>Lymnaea</taxon>
    </lineage>
</organism>
<feature type="compositionally biased region" description="Polar residues" evidence="2">
    <location>
        <begin position="939"/>
        <end position="952"/>
    </location>
</feature>
<feature type="compositionally biased region" description="Polar residues" evidence="2">
    <location>
        <begin position="633"/>
        <end position="646"/>
    </location>
</feature>
<feature type="compositionally biased region" description="Polar residues" evidence="2">
    <location>
        <begin position="815"/>
        <end position="838"/>
    </location>
</feature>
<feature type="region of interest" description="Disordered" evidence="2">
    <location>
        <begin position="182"/>
        <end position="213"/>
    </location>
</feature>
<evidence type="ECO:0000313" key="5">
    <source>
        <dbReference type="Proteomes" id="UP001497497"/>
    </source>
</evidence>
<dbReference type="InterPro" id="IPR000315">
    <property type="entry name" value="Znf_B-box"/>
</dbReference>
<feature type="region of interest" description="Disordered" evidence="2">
    <location>
        <begin position="395"/>
        <end position="429"/>
    </location>
</feature>
<feature type="compositionally biased region" description="Low complexity" evidence="2">
    <location>
        <begin position="408"/>
        <end position="428"/>
    </location>
</feature>
<feature type="compositionally biased region" description="Polar residues" evidence="2">
    <location>
        <begin position="904"/>
        <end position="918"/>
    </location>
</feature>
<feature type="compositionally biased region" description="Polar residues" evidence="2">
    <location>
        <begin position="763"/>
        <end position="775"/>
    </location>
</feature>
<dbReference type="Proteomes" id="UP001497497">
    <property type="component" value="Unassembled WGS sequence"/>
</dbReference>
<keyword evidence="1" id="KW-0479">Metal-binding</keyword>
<feature type="compositionally biased region" description="Polar residues" evidence="2">
    <location>
        <begin position="395"/>
        <end position="407"/>
    </location>
</feature>
<feature type="region of interest" description="Disordered" evidence="2">
    <location>
        <begin position="712"/>
        <end position="733"/>
    </location>
</feature>
<keyword evidence="1" id="KW-0863">Zinc-finger</keyword>
<feature type="region of interest" description="Disordered" evidence="2">
    <location>
        <begin position="467"/>
        <end position="539"/>
    </location>
</feature>
<comment type="caution">
    <text evidence="4">The sequence shown here is derived from an EMBL/GenBank/DDBJ whole genome shotgun (WGS) entry which is preliminary data.</text>
</comment>
<dbReference type="PROSITE" id="PS50119">
    <property type="entry name" value="ZF_BBOX"/>
    <property type="match status" value="1"/>
</dbReference>
<feature type="compositionally biased region" description="Polar residues" evidence="2">
    <location>
        <begin position="192"/>
        <end position="208"/>
    </location>
</feature>
<feature type="compositionally biased region" description="Basic and acidic residues" evidence="2">
    <location>
        <begin position="47"/>
        <end position="61"/>
    </location>
</feature>
<accession>A0AAV2HEM0</accession>
<dbReference type="AlphaFoldDB" id="A0AAV2HEM0"/>
<feature type="compositionally biased region" description="Polar residues" evidence="2">
    <location>
        <begin position="967"/>
        <end position="1008"/>
    </location>
</feature>
<feature type="compositionally biased region" description="Basic and acidic residues" evidence="2">
    <location>
        <begin position="880"/>
        <end position="893"/>
    </location>
</feature>
<name>A0AAV2HEM0_LYMST</name>
<feature type="compositionally biased region" description="Polar residues" evidence="2">
    <location>
        <begin position="557"/>
        <end position="571"/>
    </location>
</feature>
<keyword evidence="5" id="KW-1185">Reference proteome</keyword>
<sequence length="1257" mass="137276">MSGFNTSTRKEDISVRLRAQNLKLARDQTKRLEEDNRKMEERLRELKTAMNREKEDRERKGTGFWSKGQTNAGSLTSYASEVLLSKPNNLPKDGKKKKIKILQDEPIEVPKRSSQPGTMKHIAQRKLATGAAAREKGLKCGQCEDRTATLTCVQCSEIYCFGCFSAFHLKGALKQHRSVPLSATGPRICMSPRTNTDPHSPSGSQASGSVPACSVSFSGESGAAQASPSAGDPALLRGDYDESQSAASFQQALMAWRQGDQPKAFQPTVSPSKRIASPVKSPVFTLDESTGTADPHNVPEIKFKSTLSYADRLMLKKHRRTELAEYPTPRLGSSKDNSQSKGNSSLQGSRSRFSDTFSVGHHEIDRGRSQIGNGREGSFIDDGERVDFQSLFEAVTSSDSPDHNTGGSSYRNITPSSSNSSVLSVDESTTSSAKTMSTVASENSSKLYVVQEVSDLECWQLQHNIDSKSTSRVQANGKVNKPKSSSTKRNSMIQESVSELFPSGNSSPIPSVSETSTSRKNINTKKWKSDESKSKAQKENSDLVISAVLLGGDDSSTDLSARSKSSRSRVGTSRAKPRPISRAESRAVSNMGLKGILTKTPSDALKHVAHMVQSSTTYQSPMEDFFLVGVEPSHQQPTSTRLTPSKQVRHDQRPKSRAGKDVISVSNRLYQMAPRSWRPESSLGETVPLSDVKFEMTEEMTLAYSYSGQIGGQATEWRPSSSQSRVQIPPGDIDPKSSLVFGDEMFINEAAAISGSIKAPRAPSTQRNHTTFKRSTQLDRGDSATVKSQAPRNATAPLAKPLGRHKIPNRDSLGTPKNSRDSTPINSRDSTPKNSLDATNDDYVDKHKPASRQHRVIASELKSDQLLGPSPSKNIPALVTRDKKTQESSHSKSSDNAAYKPVLSRQSNQSSTVSNRDLSATRAGPNFKPSLSKYKKEQITQQAAHNSKSDITQGRPVAIQGLKKGVTRSSQPYESTSARPISSTNLPLGSKVQHTQPVKGRPNSSTGGQEPLKKGMISSKSVDTNLYSDTLISDIMMSRVQEDGWVADDVPNDSDSGDDMSFDYDDGDAITPNFLRSQQMRLMSQPPEQGNQHWETDVRPFSGVSLTSKGGNNTPAGGRGDNKSKRPTSSRPLSMMSGRESRAIVIDGDDLSCYDEFGLTEQQDMEDKQALDQLEWELASDTGRLTADGNVSRMSLLDETGETNGQFSKPPVKLGKEKDYDIAAKLCEDERNAEKEVDALSTRRSMTLDEDEVRALR</sequence>
<feature type="region of interest" description="Disordered" evidence="2">
    <location>
        <begin position="757"/>
        <end position="1017"/>
    </location>
</feature>
<dbReference type="SMART" id="SM00336">
    <property type="entry name" value="BBOX"/>
    <property type="match status" value="1"/>
</dbReference>
<feature type="compositionally biased region" description="Polar residues" evidence="2">
    <location>
        <begin position="1104"/>
        <end position="1115"/>
    </location>
</feature>
<feature type="compositionally biased region" description="Polar residues" evidence="2">
    <location>
        <begin position="334"/>
        <end position="357"/>
    </location>
</feature>
<dbReference type="PANTHER" id="PTHR28634:SF1">
    <property type="entry name" value="ZINC FINGER B-BOX DOMAIN-CONTAINING PROTEIN 1"/>
    <property type="match status" value="1"/>
</dbReference>
<feature type="region of interest" description="Disordered" evidence="2">
    <location>
        <begin position="554"/>
        <end position="585"/>
    </location>
</feature>
<gene>
    <name evidence="4" type="ORF">GSLYS_00004701001</name>
</gene>
<protein>
    <recommendedName>
        <fullName evidence="3">B box-type domain-containing protein</fullName>
    </recommendedName>
</protein>
<evidence type="ECO:0000256" key="1">
    <source>
        <dbReference type="PROSITE-ProRule" id="PRU00024"/>
    </source>
</evidence>
<evidence type="ECO:0000256" key="2">
    <source>
        <dbReference type="SAM" id="MobiDB-lite"/>
    </source>
</evidence>
<feature type="region of interest" description="Disordered" evidence="2">
    <location>
        <begin position="47"/>
        <end position="67"/>
    </location>
</feature>
<feature type="domain" description="B box-type" evidence="3">
    <location>
        <begin position="135"/>
        <end position="181"/>
    </location>
</feature>
<keyword evidence="1" id="KW-0862">Zinc</keyword>